<dbReference type="GO" id="GO:0020037">
    <property type="term" value="F:heme binding"/>
    <property type="evidence" value="ECO:0007669"/>
    <property type="project" value="InterPro"/>
</dbReference>
<evidence type="ECO:0000256" key="7">
    <source>
        <dbReference type="PIRSR" id="PIRSR602401-1"/>
    </source>
</evidence>
<dbReference type="InterPro" id="IPR002401">
    <property type="entry name" value="Cyt_P450_E_grp-I"/>
</dbReference>
<dbReference type="InterPro" id="IPR017972">
    <property type="entry name" value="Cyt_P450_CS"/>
</dbReference>
<keyword evidence="3 7" id="KW-0479">Metal-binding</keyword>
<reference evidence="9" key="2">
    <citation type="journal article" date="2014" name="Aquat. Toxicol.">
        <title>Crude oil exposure results in oxidative stress-mediated dysfunctional development and reproduction in the copepod Tigriopus japonicus and modulates expression of cytochrome P450 (CYP) genes.</title>
        <authorList>
            <person name="Han J."/>
            <person name="Won E.J."/>
            <person name="Hwang D.S."/>
            <person name="Shin K.H."/>
            <person name="Lee Y.S."/>
            <person name="Leung K.M."/>
            <person name="Lee S.J."/>
            <person name="Lee J.S."/>
        </authorList>
    </citation>
    <scope>NUCLEOTIDE SEQUENCE</scope>
</reference>
<dbReference type="PRINTS" id="PR00463">
    <property type="entry name" value="EP450I"/>
</dbReference>
<dbReference type="GO" id="GO:0005506">
    <property type="term" value="F:iron ion binding"/>
    <property type="evidence" value="ECO:0007669"/>
    <property type="project" value="InterPro"/>
</dbReference>
<dbReference type="GO" id="GO:0016712">
    <property type="term" value="F:oxidoreductase activity, acting on paired donors, with incorporation or reduction of molecular oxygen, reduced flavin or flavoprotein as one donor, and incorporation of one atom of oxygen"/>
    <property type="evidence" value="ECO:0007669"/>
    <property type="project" value="TreeGrafter"/>
</dbReference>
<evidence type="ECO:0000256" key="4">
    <source>
        <dbReference type="ARBA" id="ARBA00023002"/>
    </source>
</evidence>
<accession>A0A088DHV4</accession>
<dbReference type="SUPFAM" id="SSF48264">
    <property type="entry name" value="Cytochrome P450"/>
    <property type="match status" value="1"/>
</dbReference>
<evidence type="ECO:0000256" key="6">
    <source>
        <dbReference type="ARBA" id="ARBA00023033"/>
    </source>
</evidence>
<dbReference type="GO" id="GO:0005737">
    <property type="term" value="C:cytoplasm"/>
    <property type="evidence" value="ECO:0007669"/>
    <property type="project" value="TreeGrafter"/>
</dbReference>
<dbReference type="InterPro" id="IPR036396">
    <property type="entry name" value="Cyt_P450_sf"/>
</dbReference>
<dbReference type="GO" id="GO:0006082">
    <property type="term" value="P:organic acid metabolic process"/>
    <property type="evidence" value="ECO:0007669"/>
    <property type="project" value="TreeGrafter"/>
</dbReference>
<dbReference type="GO" id="GO:0006805">
    <property type="term" value="P:xenobiotic metabolic process"/>
    <property type="evidence" value="ECO:0007669"/>
    <property type="project" value="TreeGrafter"/>
</dbReference>
<comment type="cofactor">
    <cofactor evidence="1 7">
        <name>heme</name>
        <dbReference type="ChEBI" id="CHEBI:30413"/>
    </cofactor>
</comment>
<dbReference type="PANTHER" id="PTHR24300">
    <property type="entry name" value="CYTOCHROME P450 508A4-RELATED"/>
    <property type="match status" value="1"/>
</dbReference>
<protein>
    <submittedName>
        <fullName evidence="9">Cytochrome P450 CYP3036A1</fullName>
    </submittedName>
</protein>
<dbReference type="Gene3D" id="1.10.630.10">
    <property type="entry name" value="Cytochrome P450"/>
    <property type="match status" value="1"/>
</dbReference>
<evidence type="ECO:0000256" key="5">
    <source>
        <dbReference type="ARBA" id="ARBA00023004"/>
    </source>
</evidence>
<dbReference type="InterPro" id="IPR001128">
    <property type="entry name" value="Cyt_P450"/>
</dbReference>
<evidence type="ECO:0000256" key="8">
    <source>
        <dbReference type="RuleBase" id="RU000461"/>
    </source>
</evidence>
<evidence type="ECO:0000256" key="2">
    <source>
        <dbReference type="ARBA" id="ARBA00010617"/>
    </source>
</evidence>
<name>A0A088DHV4_TIGJA</name>
<dbReference type="PROSITE" id="PS00086">
    <property type="entry name" value="CYTOCHROME_P450"/>
    <property type="match status" value="1"/>
</dbReference>
<proteinExistence type="evidence at transcript level"/>
<evidence type="ECO:0000256" key="1">
    <source>
        <dbReference type="ARBA" id="ARBA00001971"/>
    </source>
</evidence>
<dbReference type="EMBL" id="KF639970">
    <property type="protein sequence ID" value="AIL94124.1"/>
    <property type="molecule type" value="mRNA"/>
</dbReference>
<dbReference type="GO" id="GO:0008395">
    <property type="term" value="F:steroid hydroxylase activity"/>
    <property type="evidence" value="ECO:0007669"/>
    <property type="project" value="TreeGrafter"/>
</dbReference>
<keyword evidence="7 8" id="KW-0349">Heme</keyword>
<keyword evidence="6 8" id="KW-0503">Monooxygenase</keyword>
<sequence length="500" mass="57502">MFGLLFVFCVVLFLYKFWYLKTKIPPNFPPGPYGWPLVGYYPLIKDSNLSNGLAKLQDIYGPVFSINLGPSERYVIIGDYDILEEAFKDYTLTPRPSLIQWYNEYIRHGDGYEYSRGLIFSKGEEWKEQRRFTLRNLRDFGFGKSGMESLIKMEVEELLEIMETEVGTDVPFKNKFYASVINALWTILNGERVGLNDPTLKEVIHYVNEIVSQDMNNLINVFPAIRHVSKEWSGFNKAMKPAFKILEYIKNTISEHQKTHDPNSQARDFIDVVLNKIHESQDDPNSSFHGQLGLQNLEAGVLDLFIAGIETTSTALVWSCLILVTFPEIQEKVYQEIQKNVGSNRLPSMDDKAKMPYTEAVMQEILRFSCIAPLGIFREADRDVKVGDYFLPKGTVVFSHLYAIVNDPKVFPNPERFDPTRFLDENGQFKRNDKNVVFSTGKRDCLGKTLAIAELFLFLTGLVQKFQFLPPTNGTLPSLECVFGFTRHPQEYSLQFKKRV</sequence>
<dbReference type="Pfam" id="PF00067">
    <property type="entry name" value="p450"/>
    <property type="match status" value="1"/>
</dbReference>
<dbReference type="PANTHER" id="PTHR24300:SF403">
    <property type="entry name" value="CYTOCHROME P450 306A1"/>
    <property type="match status" value="1"/>
</dbReference>
<keyword evidence="4 8" id="KW-0560">Oxidoreductase</keyword>
<gene>
    <name evidence="9" type="primary">CYP3036A1</name>
</gene>
<evidence type="ECO:0000256" key="3">
    <source>
        <dbReference type="ARBA" id="ARBA00022723"/>
    </source>
</evidence>
<dbReference type="InterPro" id="IPR050182">
    <property type="entry name" value="Cytochrome_P450_fam2"/>
</dbReference>
<organism evidence="9">
    <name type="scientific">Tigriopus japonicus</name>
    <name type="common">Copepod</name>
    <dbReference type="NCBI Taxonomy" id="158387"/>
    <lineage>
        <taxon>Eukaryota</taxon>
        <taxon>Metazoa</taxon>
        <taxon>Ecdysozoa</taxon>
        <taxon>Arthropoda</taxon>
        <taxon>Crustacea</taxon>
        <taxon>Multicrustacea</taxon>
        <taxon>Hexanauplia</taxon>
        <taxon>Copepoda</taxon>
        <taxon>Harpacticoida</taxon>
        <taxon>Harpacticidae</taxon>
        <taxon>Tigriopus</taxon>
    </lineage>
</organism>
<dbReference type="FunFam" id="1.10.630.10:FF:000036">
    <property type="entry name" value="CYtochrome P450 family"/>
    <property type="match status" value="1"/>
</dbReference>
<evidence type="ECO:0000313" key="9">
    <source>
        <dbReference type="EMBL" id="AIL94124.1"/>
    </source>
</evidence>
<comment type="similarity">
    <text evidence="2 8">Belongs to the cytochrome P450 family.</text>
</comment>
<dbReference type="AlphaFoldDB" id="A0A088DHV4"/>
<feature type="binding site" description="axial binding residue" evidence="7">
    <location>
        <position position="445"/>
    </location>
    <ligand>
        <name>heme</name>
        <dbReference type="ChEBI" id="CHEBI:30413"/>
    </ligand>
    <ligandPart>
        <name>Fe</name>
        <dbReference type="ChEBI" id="CHEBI:18248"/>
    </ligandPart>
</feature>
<reference evidence="9" key="1">
    <citation type="submission" date="2013-09" db="EMBL/GenBank/DDBJ databases">
        <authorList>
            <person name="Lee J.-S."/>
        </authorList>
    </citation>
    <scope>NUCLEOTIDE SEQUENCE</scope>
</reference>
<dbReference type="PRINTS" id="PR00385">
    <property type="entry name" value="P450"/>
</dbReference>
<keyword evidence="5 7" id="KW-0408">Iron</keyword>